<dbReference type="PANTHER" id="PTHR30441:SF4">
    <property type="entry name" value="PROTEIN ASMA"/>
    <property type="match status" value="1"/>
</dbReference>
<sequence>MTDSPEQTSAVPEEAGRSPRRKPARRRRWLRFLIVFLVMLVLVVVAIQAVLWSDIPRNLVLAALQKTLGVKVEAKSVQTGWWGDTRVDDVTMTIPLEDQPFIKTGVIHVRHSSLLSLVLFGLELKSLDIESPEVHLRQSPAGRWNVLELVQGMGGGGNGAAGGGGGGPAARPSLPAIRIRDANLLITDNQRQTNKIGPLTIAGQPSETSPDLVWEFAVDAPKQLAISGRVATGGDWRHQAKIDILDLRPLLASFVPNAPDVRLKAYWEGRAADGVAGRLTIDNFTADGQSARGSLAISTAGGKVTVSPESLEIIDSSGKALATAVGGRATYDTSGIKVSELLVRGAGIDLLANANFVPATFTGELSANWTASAAPSSVRHAGTVTASILRTYDNRIEARAAIDSNGFLTSNTARRWAGRVEVSAAGPNLGELSVAVRLPDFKLSGPRGMLDLTGLAASLQVSEKLGTRPGGVQQGSWPGTGISLESLRLGDTGRIAARGFFLPRSKHWSLSFSGKSLPLPKIAHEALGIDLELAGDPDIVHVRSIKLAASETVLQAKGSYVYSRPEPLSILVEVNHAPPTTDEETRVIGGGPTRPRLVDGKLAASGSVTGTVDPPKLVMNGQVQGVKVRLMDRELGDLSINVKGYADEHRLQLWREPSGPPLRIFDANWELEAIHNLEQDATTLTVGFKDMPLKEVGKFFGRTDLSGTATANWAVYMPIYGDVISQIRAGGKVEARNLAVGSYAIDSLDAWTVVENGRAGFAPLVARQGQGVFTAHPTIALNGTSTVEINDLRLENWPLAIPPSTYFAINASAPRIAVTLDAKPPAGTVQSIAPNLRLESGPISASSKVRIGDVDAGDVRLSATLDNRSLNVTLLTAKLFDSQLEARASANLDNPNATTASFMMTDVNPAELSKLMPDLKDLSGTFDLRGALGPIGGVDALEPMGATVALKSRDVWYKLPSSPNAPRPPPGVTNRGIRIGDGLFQAQIRLDEEFHLARAVLTDRSGIIDESQECPPRRNGRLPANTLEAAGGEINFWGRAVRNENDRGVEGLNTLTSHFRIGFRCLDLDQILQALKPDDKPVPGLVDGSLVLYGTSNLIRRPVRDERPDQYVRVRVPDPVYAQLPRWIASTQPATQPADETYLVSALRAMQGDGQINLRNSDLGNVSTISFLYNAMRLGQDVRQPTGSGRLDFRVENGDVFINAFRYFNRGIEVRAVGTIIDLARFQDATLRATAYGSVRTLKDVEIPIIRSVVPDLEAIVAAIQQGGTSISVRGTVGVPEMQVVLFDELGKSMRELLLGDYQNAQKSPPPR</sequence>
<proteinExistence type="predicted"/>
<feature type="transmembrane region" description="Helical" evidence="2">
    <location>
        <begin position="29"/>
        <end position="52"/>
    </location>
</feature>
<keyword evidence="2" id="KW-0812">Transmembrane</keyword>
<evidence type="ECO:0000256" key="2">
    <source>
        <dbReference type="SAM" id="Phobius"/>
    </source>
</evidence>
<name>A0A7M2WPR7_9BACT</name>
<dbReference type="GO" id="GO:0090313">
    <property type="term" value="P:regulation of protein targeting to membrane"/>
    <property type="evidence" value="ECO:0007669"/>
    <property type="project" value="TreeGrafter"/>
</dbReference>
<organism evidence="3 4">
    <name type="scientific">Humisphaera borealis</name>
    <dbReference type="NCBI Taxonomy" id="2807512"/>
    <lineage>
        <taxon>Bacteria</taxon>
        <taxon>Pseudomonadati</taxon>
        <taxon>Planctomycetota</taxon>
        <taxon>Phycisphaerae</taxon>
        <taxon>Tepidisphaerales</taxon>
        <taxon>Tepidisphaeraceae</taxon>
        <taxon>Humisphaera</taxon>
    </lineage>
</organism>
<accession>A0A7M2WPR7</accession>
<feature type="compositionally biased region" description="Polar residues" evidence="1">
    <location>
        <begin position="1"/>
        <end position="10"/>
    </location>
</feature>
<keyword evidence="2" id="KW-1133">Transmembrane helix</keyword>
<evidence type="ECO:0000313" key="3">
    <source>
        <dbReference type="EMBL" id="QOV87515.1"/>
    </source>
</evidence>
<evidence type="ECO:0000313" key="4">
    <source>
        <dbReference type="Proteomes" id="UP000593765"/>
    </source>
</evidence>
<dbReference type="GO" id="GO:0005886">
    <property type="term" value="C:plasma membrane"/>
    <property type="evidence" value="ECO:0007669"/>
    <property type="project" value="TreeGrafter"/>
</dbReference>
<dbReference type="EMBL" id="CP063458">
    <property type="protein sequence ID" value="QOV87515.1"/>
    <property type="molecule type" value="Genomic_DNA"/>
</dbReference>
<gene>
    <name evidence="3" type="ORF">IPV69_14585</name>
</gene>
<keyword evidence="4" id="KW-1185">Reference proteome</keyword>
<dbReference type="RefSeq" id="WP_206290420.1">
    <property type="nucleotide sequence ID" value="NZ_CP063458.1"/>
</dbReference>
<reference evidence="3 4" key="1">
    <citation type="submission" date="2020-10" db="EMBL/GenBank/DDBJ databases">
        <title>Wide distribution of Phycisphaera-like planctomycetes from WD2101 soil group in peatlands and genome analysis of the first cultivated representative.</title>
        <authorList>
            <person name="Dedysh S.N."/>
            <person name="Beletsky A.V."/>
            <person name="Ivanova A."/>
            <person name="Kulichevskaya I.S."/>
            <person name="Suzina N.E."/>
            <person name="Philippov D.A."/>
            <person name="Rakitin A.L."/>
            <person name="Mardanov A.V."/>
            <person name="Ravin N.V."/>
        </authorList>
    </citation>
    <scope>NUCLEOTIDE SEQUENCE [LARGE SCALE GENOMIC DNA]</scope>
    <source>
        <strain evidence="3 4">M1803</strain>
    </source>
</reference>
<dbReference type="PANTHER" id="PTHR30441">
    <property type="entry name" value="DUF748 DOMAIN-CONTAINING PROTEIN"/>
    <property type="match status" value="1"/>
</dbReference>
<keyword evidence="2" id="KW-0472">Membrane</keyword>
<dbReference type="Proteomes" id="UP000593765">
    <property type="component" value="Chromosome"/>
</dbReference>
<dbReference type="KEGG" id="hbs:IPV69_14585"/>
<protein>
    <submittedName>
        <fullName evidence="3">Uncharacterized protein</fullName>
    </submittedName>
</protein>
<feature type="region of interest" description="Disordered" evidence="1">
    <location>
        <begin position="1"/>
        <end position="20"/>
    </location>
</feature>
<evidence type="ECO:0000256" key="1">
    <source>
        <dbReference type="SAM" id="MobiDB-lite"/>
    </source>
</evidence>
<dbReference type="InterPro" id="IPR052894">
    <property type="entry name" value="AsmA-related"/>
</dbReference>